<evidence type="ECO:0000313" key="2">
    <source>
        <dbReference type="EMBL" id="MDQ0113684.1"/>
    </source>
</evidence>
<feature type="chain" id="PRO_5047099982" description="DUF3221 domain-containing protein" evidence="1">
    <location>
        <begin position="24"/>
        <end position="126"/>
    </location>
</feature>
<protein>
    <recommendedName>
        <fullName evidence="4">DUF3221 domain-containing protein</fullName>
    </recommendedName>
</protein>
<reference evidence="2 3" key="1">
    <citation type="submission" date="2023-07" db="EMBL/GenBank/DDBJ databases">
        <title>Sorghum-associated microbial communities from plants grown in Nebraska, USA.</title>
        <authorList>
            <person name="Schachtman D."/>
        </authorList>
    </citation>
    <scope>NUCLEOTIDE SEQUENCE [LARGE SCALE GENOMIC DNA]</scope>
    <source>
        <strain evidence="2 3">CC482</strain>
    </source>
</reference>
<gene>
    <name evidence="2" type="ORF">J2T15_003127</name>
</gene>
<evidence type="ECO:0000313" key="3">
    <source>
        <dbReference type="Proteomes" id="UP001229346"/>
    </source>
</evidence>
<accession>A0ABT9U5K2</accession>
<dbReference type="PROSITE" id="PS51257">
    <property type="entry name" value="PROKAR_LIPOPROTEIN"/>
    <property type="match status" value="1"/>
</dbReference>
<proteinExistence type="predicted"/>
<keyword evidence="1" id="KW-0732">Signal</keyword>
<dbReference type="Proteomes" id="UP001229346">
    <property type="component" value="Unassembled WGS sequence"/>
</dbReference>
<feature type="signal peptide" evidence="1">
    <location>
        <begin position="1"/>
        <end position="23"/>
    </location>
</feature>
<evidence type="ECO:0008006" key="4">
    <source>
        <dbReference type="Google" id="ProtNLM"/>
    </source>
</evidence>
<name>A0ABT9U5K2_PAEHA</name>
<sequence length="126" mass="13789">MKKFLLPTIFVVTLIFAVGCSNADRNAATYKVNGDIDVVEKTGGTVEGVKSEYIVKLTDMQQESESNKSVAANGTLSITKNTSIYKQSGDKKEKTDISAIEKGKSAEIIWRFANDHLTEAVEINIK</sequence>
<dbReference type="EMBL" id="JAUSSU010000006">
    <property type="protein sequence ID" value="MDQ0113684.1"/>
    <property type="molecule type" value="Genomic_DNA"/>
</dbReference>
<dbReference type="RefSeq" id="WP_307204932.1">
    <property type="nucleotide sequence ID" value="NZ_JAUSSU010000006.1"/>
</dbReference>
<keyword evidence="3" id="KW-1185">Reference proteome</keyword>
<organism evidence="2 3">
    <name type="scientific">Paenibacillus harenae</name>
    <dbReference type="NCBI Taxonomy" id="306543"/>
    <lineage>
        <taxon>Bacteria</taxon>
        <taxon>Bacillati</taxon>
        <taxon>Bacillota</taxon>
        <taxon>Bacilli</taxon>
        <taxon>Bacillales</taxon>
        <taxon>Paenibacillaceae</taxon>
        <taxon>Paenibacillus</taxon>
    </lineage>
</organism>
<evidence type="ECO:0000256" key="1">
    <source>
        <dbReference type="SAM" id="SignalP"/>
    </source>
</evidence>
<comment type="caution">
    <text evidence="2">The sequence shown here is derived from an EMBL/GenBank/DDBJ whole genome shotgun (WGS) entry which is preliminary data.</text>
</comment>